<dbReference type="STRING" id="1715989.NITINOP_0933"/>
<comment type="similarity">
    <text evidence="1">Belongs to the ATP-dependent AMP-binding enzyme family.</text>
</comment>
<evidence type="ECO:0000256" key="1">
    <source>
        <dbReference type="ARBA" id="ARBA00006432"/>
    </source>
</evidence>
<dbReference type="GO" id="GO:0006631">
    <property type="term" value="P:fatty acid metabolic process"/>
    <property type="evidence" value="ECO:0007669"/>
    <property type="project" value="TreeGrafter"/>
</dbReference>
<evidence type="ECO:0000313" key="6">
    <source>
        <dbReference type="Proteomes" id="UP000066284"/>
    </source>
</evidence>
<dbReference type="Pfam" id="PF00501">
    <property type="entry name" value="AMP-binding"/>
    <property type="match status" value="1"/>
</dbReference>
<dbReference type="KEGG" id="nio:NITINOP_0933"/>
<dbReference type="PANTHER" id="PTHR43201">
    <property type="entry name" value="ACYL-COA SYNTHETASE"/>
    <property type="match status" value="1"/>
</dbReference>
<proteinExistence type="inferred from homology"/>
<protein>
    <submittedName>
        <fullName evidence="5">Putative 2-succinylbenzoate--CoA ligase</fullName>
        <ecNumber evidence="5">6.2.1.26</ecNumber>
    </submittedName>
</protein>
<dbReference type="OrthoDB" id="9762242at2"/>
<dbReference type="Gene3D" id="3.30.300.30">
    <property type="match status" value="1"/>
</dbReference>
<dbReference type="Pfam" id="PF13193">
    <property type="entry name" value="AMP-binding_C"/>
    <property type="match status" value="1"/>
</dbReference>
<evidence type="ECO:0000256" key="2">
    <source>
        <dbReference type="ARBA" id="ARBA00022598"/>
    </source>
</evidence>
<gene>
    <name evidence="5" type="ORF">NITINOP_0933</name>
</gene>
<sequence>MSLLTTVAERIAQARRMEGERPMFPWSSFEEFFTSRVTDRGLSDRTFLIYCDEDRRRAWTYGAFGVAVQEMASYLRERVGLERGDRLATMLFNHDQTVVLSFAAWVSGITVVPINLDESTEKKRFIIEHAEASAVCCWETHLDEAMDFLDDAPSLRHVVVMDEDGVVEHRKQTARGIKPARSLGGSTPAPAPSLEDEALIVYTSGTTGQPKGVVLTVANLLTDADAIAGWHRFGREDRLMCVLPIHHVNGIVVTLVTPFYCGGSVVLNRKFKSGLFWKRMHEEQVTCVSVVPTVLEFLLDADEDLSPYRLDRFGGVICGAGPLLTETARRFEDRFRFPIRHGYGLSETTCYACFLPNDLNPAEHRHWLSDYEFPSIGLPLPHNDMAILDGKGELLPPGARGEICIRGWTVCAGYFKRDDANETAFQWGWFRSGDEGFYERDEQGRPFFFISGRLKELIIRGGVNISPLEIDGVLRSHPAVQFAMAVPFEHRYYGEEIAAYVVLRAGAGSVTEADVRAHCRSRLPFARCPKVILFGHEVPYTSTGKPKRLELKTCLAPILAAYRNHQFRDDVQR</sequence>
<dbReference type="GO" id="GO:0008756">
    <property type="term" value="F:o-succinylbenzoate-CoA ligase activity"/>
    <property type="evidence" value="ECO:0007669"/>
    <property type="project" value="UniProtKB-EC"/>
</dbReference>
<evidence type="ECO:0000259" key="3">
    <source>
        <dbReference type="Pfam" id="PF00501"/>
    </source>
</evidence>
<dbReference type="InterPro" id="IPR000873">
    <property type="entry name" value="AMP-dep_synth/lig_dom"/>
</dbReference>
<dbReference type="PANTHER" id="PTHR43201:SF5">
    <property type="entry name" value="MEDIUM-CHAIN ACYL-COA LIGASE ACSF2, MITOCHONDRIAL"/>
    <property type="match status" value="1"/>
</dbReference>
<feature type="domain" description="AMP-dependent synthetase/ligase" evidence="3">
    <location>
        <begin position="43"/>
        <end position="415"/>
    </location>
</feature>
<dbReference type="EC" id="6.2.1.26" evidence="5"/>
<dbReference type="InterPro" id="IPR025110">
    <property type="entry name" value="AMP-bd_C"/>
</dbReference>
<dbReference type="EMBL" id="LN885086">
    <property type="protein sequence ID" value="CUQ65908.1"/>
    <property type="molecule type" value="Genomic_DNA"/>
</dbReference>
<dbReference type="Proteomes" id="UP000066284">
    <property type="component" value="Chromosome 1"/>
</dbReference>
<feature type="domain" description="AMP-binding enzyme C-terminal" evidence="4">
    <location>
        <begin position="469"/>
        <end position="545"/>
    </location>
</feature>
<evidence type="ECO:0000259" key="4">
    <source>
        <dbReference type="Pfam" id="PF13193"/>
    </source>
</evidence>
<accession>A0A0S4KU52</accession>
<dbReference type="InterPro" id="IPR020845">
    <property type="entry name" value="AMP-binding_CS"/>
</dbReference>
<reference evidence="6" key="1">
    <citation type="submission" date="2015-09" db="EMBL/GenBank/DDBJ databases">
        <authorList>
            <person name="Daims H."/>
        </authorList>
    </citation>
    <scope>NUCLEOTIDE SEQUENCE [LARGE SCALE GENOMIC DNA]</scope>
</reference>
<keyword evidence="2 5" id="KW-0436">Ligase</keyword>
<dbReference type="InterPro" id="IPR042099">
    <property type="entry name" value="ANL_N_sf"/>
</dbReference>
<dbReference type="RefSeq" id="WP_062483597.1">
    <property type="nucleotide sequence ID" value="NZ_LN885086.1"/>
</dbReference>
<dbReference type="GO" id="GO:0031956">
    <property type="term" value="F:medium-chain fatty acid-CoA ligase activity"/>
    <property type="evidence" value="ECO:0007669"/>
    <property type="project" value="TreeGrafter"/>
</dbReference>
<organism evidence="5 6">
    <name type="scientific">Candidatus Nitrospira inopinata</name>
    <dbReference type="NCBI Taxonomy" id="1715989"/>
    <lineage>
        <taxon>Bacteria</taxon>
        <taxon>Pseudomonadati</taxon>
        <taxon>Nitrospirota</taxon>
        <taxon>Nitrospiria</taxon>
        <taxon>Nitrospirales</taxon>
        <taxon>Nitrospiraceae</taxon>
        <taxon>Nitrospira</taxon>
    </lineage>
</organism>
<dbReference type="SUPFAM" id="SSF56801">
    <property type="entry name" value="Acetyl-CoA synthetase-like"/>
    <property type="match status" value="1"/>
</dbReference>
<dbReference type="Gene3D" id="3.40.50.12780">
    <property type="entry name" value="N-terminal domain of ligase-like"/>
    <property type="match status" value="1"/>
</dbReference>
<dbReference type="InterPro" id="IPR045851">
    <property type="entry name" value="AMP-bd_C_sf"/>
</dbReference>
<dbReference type="AlphaFoldDB" id="A0A0S4KU52"/>
<keyword evidence="6" id="KW-1185">Reference proteome</keyword>
<name>A0A0S4KU52_9BACT</name>
<evidence type="ECO:0000313" key="5">
    <source>
        <dbReference type="EMBL" id="CUQ65908.1"/>
    </source>
</evidence>
<dbReference type="PROSITE" id="PS00455">
    <property type="entry name" value="AMP_BINDING"/>
    <property type="match status" value="1"/>
</dbReference>